<organism evidence="1 2">
    <name type="scientific">Ardenticatena maritima</name>
    <dbReference type="NCBI Taxonomy" id="872965"/>
    <lineage>
        <taxon>Bacteria</taxon>
        <taxon>Bacillati</taxon>
        <taxon>Chloroflexota</taxon>
        <taxon>Ardenticatenia</taxon>
        <taxon>Ardenticatenales</taxon>
        <taxon>Ardenticatenaceae</taxon>
        <taxon>Ardenticatena</taxon>
    </lineage>
</organism>
<dbReference type="InParanoid" id="A0A0M9UCG6"/>
<reference evidence="2" key="1">
    <citation type="submission" date="2015-08" db="EMBL/GenBank/DDBJ databases">
        <title>Draft Genome Sequence of a Heterotrophic Facultative Anaerobic Bacterium Ardenticatena maritima Strain 110S.</title>
        <authorList>
            <person name="Kawaichi S."/>
            <person name="Yoshida T."/>
            <person name="Sako Y."/>
            <person name="Nakamura R."/>
        </authorList>
    </citation>
    <scope>NUCLEOTIDE SEQUENCE [LARGE SCALE GENOMIC DNA]</scope>
    <source>
        <strain evidence="2">110S</strain>
    </source>
</reference>
<dbReference type="EMBL" id="BBZA01000086">
    <property type="protein sequence ID" value="GAP62817.1"/>
    <property type="molecule type" value="Genomic_DNA"/>
</dbReference>
<gene>
    <name evidence="1" type="ORF">ARMA_1241</name>
</gene>
<dbReference type="AlphaFoldDB" id="A0A0M9UCG6"/>
<evidence type="ECO:0000313" key="1">
    <source>
        <dbReference type="EMBL" id="GAP62817.1"/>
    </source>
</evidence>
<evidence type="ECO:0000313" key="2">
    <source>
        <dbReference type="Proteomes" id="UP000037784"/>
    </source>
</evidence>
<dbReference type="Proteomes" id="UP000037784">
    <property type="component" value="Unassembled WGS sequence"/>
</dbReference>
<name>A0A0M9UCG6_9CHLR</name>
<protein>
    <submittedName>
        <fullName evidence="1">Uncharacterized protein</fullName>
    </submittedName>
</protein>
<keyword evidence="2" id="KW-1185">Reference proteome</keyword>
<comment type="caution">
    <text evidence="1">The sequence shown here is derived from an EMBL/GenBank/DDBJ whole genome shotgun (WGS) entry which is preliminary data.</text>
</comment>
<sequence length="70" mass="8238">MKFLRNAIVGIRQSQNIERRKSYWLACILAHANLFCNVCQLCFFAEQAQFWYDVHHTLHGMPLLPARFGL</sequence>
<proteinExistence type="predicted"/>
<accession>A0A0M9UCG6</accession>